<gene>
    <name evidence="1" type="ORF">SASPL_109313</name>
</gene>
<reference evidence="1" key="2">
    <citation type="submission" date="2020-08" db="EMBL/GenBank/DDBJ databases">
        <title>Plant Genome Project.</title>
        <authorList>
            <person name="Zhang R.-G."/>
        </authorList>
    </citation>
    <scope>NUCLEOTIDE SEQUENCE</scope>
    <source>
        <strain evidence="1">Huo1</strain>
        <tissue evidence="1">Leaf</tissue>
    </source>
</reference>
<name>A0A8X8YDZ3_SALSN</name>
<dbReference type="SUPFAM" id="SSF53756">
    <property type="entry name" value="UDP-Glycosyltransferase/glycogen phosphorylase"/>
    <property type="match status" value="1"/>
</dbReference>
<dbReference type="PANTHER" id="PTHR48045">
    <property type="entry name" value="UDP-GLYCOSYLTRANSFERASE 72B1"/>
    <property type="match status" value="1"/>
</dbReference>
<dbReference type="PANTHER" id="PTHR48045:SF22">
    <property type="entry name" value="UDP-GLUCURONOSYL_UDP-GLUCOSYLTRANSFERASE"/>
    <property type="match status" value="1"/>
</dbReference>
<reference evidence="1" key="1">
    <citation type="submission" date="2018-01" db="EMBL/GenBank/DDBJ databases">
        <authorList>
            <person name="Mao J.F."/>
        </authorList>
    </citation>
    <scope>NUCLEOTIDE SEQUENCE</scope>
    <source>
        <strain evidence="1">Huo1</strain>
        <tissue evidence="1">Leaf</tissue>
    </source>
</reference>
<dbReference type="AlphaFoldDB" id="A0A8X8YDZ3"/>
<dbReference type="EMBL" id="PNBA02000003">
    <property type="protein sequence ID" value="KAG6431235.1"/>
    <property type="molecule type" value="Genomic_DNA"/>
</dbReference>
<protein>
    <submittedName>
        <fullName evidence="1">Uncharacterized protein</fullName>
    </submittedName>
</protein>
<keyword evidence="2" id="KW-1185">Reference proteome</keyword>
<comment type="caution">
    <text evidence="1">The sequence shown here is derived from an EMBL/GenBank/DDBJ whole genome shotgun (WGS) entry which is preliminary data.</text>
</comment>
<proteinExistence type="predicted"/>
<evidence type="ECO:0000313" key="2">
    <source>
        <dbReference type="Proteomes" id="UP000298416"/>
    </source>
</evidence>
<dbReference type="Proteomes" id="UP000298416">
    <property type="component" value="Unassembled WGS sequence"/>
</dbReference>
<evidence type="ECO:0000313" key="1">
    <source>
        <dbReference type="EMBL" id="KAG6431235.1"/>
    </source>
</evidence>
<sequence length="214" mass="23611">MLTFPIFSDQVTNSKMVVEDWGFGMRVKKEDDSLVKGDEIAELLLRVMDSESSEAKERRRRAKEMQEICKSASGLGGSSHVDLLAFIKDIQPSGMLKSSLRPRLAPVQFMLSLSSRDDPPSPSLLLPLCRLHRGATPSGTKRGLSSISMFLFGFLNFTVHLVAAFIDNAAADGAKAIEVGVVEGGGRGGSGDGWWIGRHWSLEREWWEMGNQER</sequence>
<dbReference type="Gene3D" id="3.40.50.2000">
    <property type="entry name" value="Glycogen Phosphorylase B"/>
    <property type="match status" value="2"/>
</dbReference>
<accession>A0A8X8YDZ3</accession>
<organism evidence="1">
    <name type="scientific">Salvia splendens</name>
    <name type="common">Scarlet sage</name>
    <dbReference type="NCBI Taxonomy" id="180675"/>
    <lineage>
        <taxon>Eukaryota</taxon>
        <taxon>Viridiplantae</taxon>
        <taxon>Streptophyta</taxon>
        <taxon>Embryophyta</taxon>
        <taxon>Tracheophyta</taxon>
        <taxon>Spermatophyta</taxon>
        <taxon>Magnoliopsida</taxon>
        <taxon>eudicotyledons</taxon>
        <taxon>Gunneridae</taxon>
        <taxon>Pentapetalae</taxon>
        <taxon>asterids</taxon>
        <taxon>lamiids</taxon>
        <taxon>Lamiales</taxon>
        <taxon>Lamiaceae</taxon>
        <taxon>Nepetoideae</taxon>
        <taxon>Mentheae</taxon>
        <taxon>Salviinae</taxon>
        <taxon>Salvia</taxon>
        <taxon>Salvia subgen. Calosphace</taxon>
        <taxon>core Calosphace</taxon>
    </lineage>
</organism>